<dbReference type="Gene3D" id="3.90.550.10">
    <property type="entry name" value="Spore Coat Polysaccharide Biosynthesis Protein SpsA, Chain A"/>
    <property type="match status" value="1"/>
</dbReference>
<dbReference type="Pfam" id="PF00535">
    <property type="entry name" value="Glycos_transf_2"/>
    <property type="match status" value="1"/>
</dbReference>
<dbReference type="Proteomes" id="UP000198862">
    <property type="component" value="Unassembled WGS sequence"/>
</dbReference>
<name>A0A1I1EPC9_9GAMM</name>
<gene>
    <name evidence="2" type="ORF">SAMN02745724_00377</name>
</gene>
<dbReference type="EMBL" id="FOLO01000002">
    <property type="protein sequence ID" value="SFB88951.1"/>
    <property type="molecule type" value="Genomic_DNA"/>
</dbReference>
<evidence type="ECO:0000259" key="1">
    <source>
        <dbReference type="Pfam" id="PF00535"/>
    </source>
</evidence>
<reference evidence="2 3" key="1">
    <citation type="submission" date="2016-10" db="EMBL/GenBank/DDBJ databases">
        <authorList>
            <person name="de Groot N.N."/>
        </authorList>
    </citation>
    <scope>NUCLEOTIDE SEQUENCE [LARGE SCALE GENOMIC DNA]</scope>
    <source>
        <strain evidence="2 3">DSM 6059</strain>
    </source>
</reference>
<dbReference type="InterPro" id="IPR001173">
    <property type="entry name" value="Glyco_trans_2-like"/>
</dbReference>
<dbReference type="AlphaFoldDB" id="A0A1I1EPC9"/>
<organism evidence="2 3">
    <name type="scientific">Pseudoalteromonas denitrificans DSM 6059</name>
    <dbReference type="NCBI Taxonomy" id="1123010"/>
    <lineage>
        <taxon>Bacteria</taxon>
        <taxon>Pseudomonadati</taxon>
        <taxon>Pseudomonadota</taxon>
        <taxon>Gammaproteobacteria</taxon>
        <taxon>Alteromonadales</taxon>
        <taxon>Pseudoalteromonadaceae</taxon>
        <taxon>Pseudoalteromonas</taxon>
    </lineage>
</organism>
<dbReference type="SUPFAM" id="SSF53448">
    <property type="entry name" value="Nucleotide-diphospho-sugar transferases"/>
    <property type="match status" value="1"/>
</dbReference>
<dbReference type="GO" id="GO:0016758">
    <property type="term" value="F:hexosyltransferase activity"/>
    <property type="evidence" value="ECO:0007669"/>
    <property type="project" value="UniProtKB-ARBA"/>
</dbReference>
<dbReference type="RefSeq" id="WP_177207920.1">
    <property type="nucleotide sequence ID" value="NZ_FOLO01000002.1"/>
</dbReference>
<keyword evidence="2" id="KW-0808">Transferase</keyword>
<dbReference type="InterPro" id="IPR029044">
    <property type="entry name" value="Nucleotide-diphossugar_trans"/>
</dbReference>
<dbReference type="PANTHER" id="PTHR22916:SF3">
    <property type="entry name" value="UDP-GLCNAC:BETAGAL BETA-1,3-N-ACETYLGLUCOSAMINYLTRANSFERASE-LIKE PROTEIN 1"/>
    <property type="match status" value="1"/>
</dbReference>
<dbReference type="CDD" id="cd00761">
    <property type="entry name" value="Glyco_tranf_GTA_type"/>
    <property type="match status" value="1"/>
</dbReference>
<evidence type="ECO:0000313" key="2">
    <source>
        <dbReference type="EMBL" id="SFB88951.1"/>
    </source>
</evidence>
<accession>A0A1I1EPC9</accession>
<dbReference type="STRING" id="1123010.SAMN02745724_00377"/>
<sequence length="361" mass="41600">MTKIQFLIQKAFSNQMVIAYHEKVEKVDTSIIIPTFNCLEYLPKAIRSIQKQNVSSVEIIILDDGSSDKTWQYLLLISQCDLRIKPIRLNGVGVSKARNLGLKHAKGKYIAFLDADDYWLTGKLKRQLAFHSKEPNAVMSFCNYLHFNNDNDYLGDCFSYWPKFKKHINHNFCNEYKLLDSCTADIFSENIIGTSGVMINTAALNHEVYFDETLSSAEDWDYWLKVSLQGPIGFTHSIDLAYLMRTGSETSNIKLRLNQMQKIMLRHAREIIKTKPIALLQCISRIFTGYAEYYRNFVVAQPSSFNESINNLRPFLCHMVAFLLSPSWRSFNSTVADIHLTEVNLYPIRVAKCKKNSELQN</sequence>
<evidence type="ECO:0000313" key="3">
    <source>
        <dbReference type="Proteomes" id="UP000198862"/>
    </source>
</evidence>
<keyword evidence="3" id="KW-1185">Reference proteome</keyword>
<feature type="domain" description="Glycosyltransferase 2-like" evidence="1">
    <location>
        <begin position="30"/>
        <end position="165"/>
    </location>
</feature>
<proteinExistence type="predicted"/>
<dbReference type="PANTHER" id="PTHR22916">
    <property type="entry name" value="GLYCOSYLTRANSFERASE"/>
    <property type="match status" value="1"/>
</dbReference>
<protein>
    <submittedName>
        <fullName evidence="2">Glycosyl transferase family 2</fullName>
    </submittedName>
</protein>